<name>A0A086J2T8_NEMA1</name>
<dbReference type="GO" id="GO:0005829">
    <property type="term" value="C:cytosol"/>
    <property type="evidence" value="ECO:0007669"/>
    <property type="project" value="TreeGrafter"/>
</dbReference>
<dbReference type="GO" id="GO:0004798">
    <property type="term" value="F:dTMP kinase activity"/>
    <property type="evidence" value="ECO:0007669"/>
    <property type="project" value="UniProtKB-EC"/>
</dbReference>
<dbReference type="Gene3D" id="3.40.50.300">
    <property type="entry name" value="P-loop containing nucleotide triphosphate hydrolases"/>
    <property type="match status" value="1"/>
</dbReference>
<feature type="domain" description="Thymidylate kinase-like" evidence="8">
    <location>
        <begin position="9"/>
        <end position="176"/>
    </location>
</feature>
<keyword evidence="3" id="KW-0808">Transferase</keyword>
<evidence type="ECO:0000313" key="9">
    <source>
        <dbReference type="EMBL" id="KFG26456.1"/>
    </source>
</evidence>
<dbReference type="GO" id="GO:0006235">
    <property type="term" value="P:dTTP biosynthetic process"/>
    <property type="evidence" value="ECO:0007669"/>
    <property type="project" value="TreeGrafter"/>
</dbReference>
<keyword evidence="10" id="KW-1185">Reference proteome</keyword>
<dbReference type="GO" id="GO:0005524">
    <property type="term" value="F:ATP binding"/>
    <property type="evidence" value="ECO:0007669"/>
    <property type="project" value="UniProtKB-KW"/>
</dbReference>
<comment type="similarity">
    <text evidence="1">Belongs to the thymidylate kinase family.</text>
</comment>
<dbReference type="RefSeq" id="XP_052905011.1">
    <property type="nucleotide sequence ID" value="XM_053048251.1"/>
</dbReference>
<evidence type="ECO:0000256" key="5">
    <source>
        <dbReference type="ARBA" id="ARBA00022741"/>
    </source>
</evidence>
<evidence type="ECO:0000259" key="8">
    <source>
        <dbReference type="Pfam" id="PF02223"/>
    </source>
</evidence>
<dbReference type="AlphaFoldDB" id="A0A086J2T8"/>
<dbReference type="EMBL" id="AKIJ01000002">
    <property type="protein sequence ID" value="KFG26456.1"/>
    <property type="molecule type" value="Genomic_DNA"/>
</dbReference>
<dbReference type="Pfam" id="PF02223">
    <property type="entry name" value="Thymidylate_kin"/>
    <property type="match status" value="1"/>
</dbReference>
<dbReference type="CDD" id="cd01672">
    <property type="entry name" value="TMPK"/>
    <property type="match status" value="1"/>
</dbReference>
<dbReference type="HOGENOM" id="CLU_049131_3_1_1"/>
<accession>A0A086J2T8</accession>
<comment type="caution">
    <text evidence="9">The sequence shown here is derived from an EMBL/GenBank/DDBJ whole genome shotgun (WGS) entry which is preliminary data.</text>
</comment>
<evidence type="ECO:0000313" key="10">
    <source>
        <dbReference type="Proteomes" id="UP000054524"/>
    </source>
</evidence>
<evidence type="ECO:0000256" key="1">
    <source>
        <dbReference type="ARBA" id="ARBA00009776"/>
    </source>
</evidence>
<evidence type="ECO:0000256" key="2">
    <source>
        <dbReference type="ARBA" id="ARBA00012980"/>
    </source>
</evidence>
<dbReference type="GO" id="GO:0005634">
    <property type="term" value="C:nucleus"/>
    <property type="evidence" value="ECO:0007669"/>
    <property type="project" value="TreeGrafter"/>
</dbReference>
<protein>
    <recommendedName>
        <fullName evidence="2">dTMP kinase</fullName>
        <ecNumber evidence="2">2.7.4.9</ecNumber>
    </recommendedName>
</protein>
<dbReference type="GeneID" id="77675575"/>
<evidence type="ECO:0000256" key="7">
    <source>
        <dbReference type="ARBA" id="ARBA00022840"/>
    </source>
</evidence>
<dbReference type="HAMAP" id="MF_00165">
    <property type="entry name" value="Thymidylate_kinase"/>
    <property type="match status" value="1"/>
</dbReference>
<sequence>MQKSLFVVIEGIDRSGKSSLVAALKTSLASHGVVADVISYPNRKNMTGMLISQVLAGDKEFTKEATHLLFSANRWEDKERIENLMQPCEYTRVILCDRYILSGISYSIANGIPKEFAMASDKGMTLPDLTIFLDVSPETASARAGFGLEIYEKKEFQQKVYTEMKCLLDKYRHTVIPSETQEEMHRIALKRILDLIAE</sequence>
<dbReference type="PANTHER" id="PTHR10344">
    <property type="entry name" value="THYMIDYLATE KINASE"/>
    <property type="match status" value="1"/>
</dbReference>
<dbReference type="OrthoDB" id="425602at2759"/>
<evidence type="ECO:0000256" key="6">
    <source>
        <dbReference type="ARBA" id="ARBA00022777"/>
    </source>
</evidence>
<dbReference type="SUPFAM" id="SSF52540">
    <property type="entry name" value="P-loop containing nucleoside triphosphate hydrolases"/>
    <property type="match status" value="1"/>
</dbReference>
<dbReference type="PANTHER" id="PTHR10344:SF1">
    <property type="entry name" value="THYMIDYLATE KINASE"/>
    <property type="match status" value="1"/>
</dbReference>
<proteinExistence type="inferred from homology"/>
<dbReference type="Proteomes" id="UP000054524">
    <property type="component" value="Unassembled WGS sequence"/>
</dbReference>
<organism evidence="9 10">
    <name type="scientific">Nematocida ausubeli (strain ATCC PRA-371 / ERTm2)</name>
    <name type="common">Nematode killer fungus</name>
    <dbReference type="NCBI Taxonomy" id="1913371"/>
    <lineage>
        <taxon>Eukaryota</taxon>
        <taxon>Fungi</taxon>
        <taxon>Fungi incertae sedis</taxon>
        <taxon>Microsporidia</taxon>
        <taxon>Nematocida</taxon>
    </lineage>
</organism>
<dbReference type="InterPro" id="IPR018094">
    <property type="entry name" value="Thymidylate_kinase"/>
</dbReference>
<dbReference type="InterPro" id="IPR039430">
    <property type="entry name" value="Thymidylate_kin-like_dom"/>
</dbReference>
<keyword evidence="4" id="KW-0545">Nucleotide biosynthesis</keyword>
<dbReference type="GO" id="GO:0004550">
    <property type="term" value="F:nucleoside diphosphate kinase activity"/>
    <property type="evidence" value="ECO:0007669"/>
    <property type="project" value="TreeGrafter"/>
</dbReference>
<keyword evidence="5" id="KW-0547">Nucleotide-binding</keyword>
<dbReference type="GO" id="GO:0006233">
    <property type="term" value="P:dTDP biosynthetic process"/>
    <property type="evidence" value="ECO:0007669"/>
    <property type="project" value="InterPro"/>
</dbReference>
<gene>
    <name evidence="9" type="ORF">NESG_00602</name>
</gene>
<dbReference type="GO" id="GO:0005739">
    <property type="term" value="C:mitochondrion"/>
    <property type="evidence" value="ECO:0007669"/>
    <property type="project" value="TreeGrafter"/>
</dbReference>
<reference evidence="9 10" key="1">
    <citation type="journal article" date="2014" name="Genome Announc.">
        <title>Genome Sequence of the Microsporidian Species Nematocida sp1 Strain ERTm6 (ATCC PRA-372).</title>
        <authorList>
            <person name="Bakowski M.A."/>
            <person name="Priest M."/>
            <person name="Young S."/>
            <person name="Cuomo C.A."/>
            <person name="Troemel E.R."/>
        </authorList>
    </citation>
    <scope>NUCLEOTIDE SEQUENCE [LARGE SCALE GENOMIC DNA]</scope>
    <source>
        <strain evidence="9 10">ERTm6</strain>
    </source>
</reference>
<evidence type="ECO:0000256" key="3">
    <source>
        <dbReference type="ARBA" id="ARBA00022679"/>
    </source>
</evidence>
<keyword evidence="7" id="KW-0067">ATP-binding</keyword>
<dbReference type="InterPro" id="IPR027417">
    <property type="entry name" value="P-loop_NTPase"/>
</dbReference>
<dbReference type="NCBIfam" id="TIGR00041">
    <property type="entry name" value="DTMP_kinase"/>
    <property type="match status" value="1"/>
</dbReference>
<dbReference type="EC" id="2.7.4.9" evidence="2"/>
<evidence type="ECO:0000256" key="4">
    <source>
        <dbReference type="ARBA" id="ARBA00022727"/>
    </source>
</evidence>
<keyword evidence="6 9" id="KW-0418">Kinase</keyword>
<dbReference type="GO" id="GO:0006227">
    <property type="term" value="P:dUDP biosynthetic process"/>
    <property type="evidence" value="ECO:0007669"/>
    <property type="project" value="TreeGrafter"/>
</dbReference>